<dbReference type="InterPro" id="IPR036116">
    <property type="entry name" value="FN3_sf"/>
</dbReference>
<comment type="caution">
    <text evidence="3">The sequence shown here is derived from an EMBL/GenBank/DDBJ whole genome shotgun (WGS) entry which is preliminary data.</text>
</comment>
<keyword evidence="1" id="KW-0732">Signal</keyword>
<dbReference type="AlphaFoldDB" id="A0A0G0PYQ1"/>
<dbReference type="InterPro" id="IPR013783">
    <property type="entry name" value="Ig-like_fold"/>
</dbReference>
<dbReference type="PANTHER" id="PTHR46957:SF3">
    <property type="entry name" value="CYTOKINE RECEPTOR"/>
    <property type="match status" value="1"/>
</dbReference>
<dbReference type="PANTHER" id="PTHR46957">
    <property type="entry name" value="CYTOKINE RECEPTOR"/>
    <property type="match status" value="1"/>
</dbReference>
<evidence type="ECO:0000313" key="3">
    <source>
        <dbReference type="EMBL" id="KKR33274.1"/>
    </source>
</evidence>
<dbReference type="Proteomes" id="UP000034137">
    <property type="component" value="Unassembled WGS sequence"/>
</dbReference>
<name>A0A0G0PYQ1_9BACT</name>
<gene>
    <name evidence="3" type="ORF">UT64_C0011G0007</name>
</gene>
<evidence type="ECO:0000259" key="2">
    <source>
        <dbReference type="PROSITE" id="PS50853"/>
    </source>
</evidence>
<feature type="chain" id="PRO_5002533931" evidence="1">
    <location>
        <begin position="21"/>
        <end position="855"/>
    </location>
</feature>
<feature type="domain" description="Fibronectin type-III" evidence="2">
    <location>
        <begin position="295"/>
        <end position="383"/>
    </location>
</feature>
<accession>A0A0G0PYQ1</accession>
<evidence type="ECO:0000313" key="4">
    <source>
        <dbReference type="Proteomes" id="UP000034137"/>
    </source>
</evidence>
<dbReference type="SUPFAM" id="SSF49265">
    <property type="entry name" value="Fibronectin type III"/>
    <property type="match status" value="4"/>
</dbReference>
<dbReference type="PROSITE" id="PS50853">
    <property type="entry name" value="FN3"/>
    <property type="match status" value="4"/>
</dbReference>
<dbReference type="InterPro" id="IPR050713">
    <property type="entry name" value="RTP_Phos/Ushers"/>
</dbReference>
<dbReference type="InterPro" id="IPR003961">
    <property type="entry name" value="FN3_dom"/>
</dbReference>
<sequence length="855" mass="91170">MFFIIFSLLLLNALPFTVLAAELSTDLTAPIVTAVPTSDSQISLTWSSSTGAVGAVTYGIYKDSSTTTLATTFGNDFNDVGLTASTTYRYVIVASDESGGRATSTEVSATTLSSAATLVAPVVTATSISPNQIDLSWAAATGGTGTITYGIFKDGATQSIATTTELDFSDASLLPATPHSYVIVATDDIGNRATSTVVTATTKPFTAPVLTAIPISSNRIDLSWSSTTEAVTTVTYSVYRNNSTITTTAGNNYSDTGLLPSTTYSYRVVAADEAGNRATSTEVTATTLNGTSTSGLTKPIVTAIPVSATQINLTWSSSTQGVGDISYRIYRNGSTSTTATTFGNEFNDVGLATSTTYRYIVVATDTAGSRATSTEVTATTLGTGTTTPSLTKPIVTATSTSPTQINLTWSSSTQAVGKVTYGIYRNSSTSTIATTFGNEFNDVGLSASTTYKYIVVATDEAGNKATSSEVSATTKSATSTIILSAPKNLNAIPLFQVQLNWSSSTATNTLVAGYKIYRNDLQIATTTLTTYLDTGLNPSTNYTYKIAAFDAAGNISDFAIINVTTQGHANGSSGGGGGGGGGWGGPITPPLLTAINVPLIILPLQAGIVEFNINKNYIVSAEIPRDAISTTTTFKINSFTPRSNMFPKTANTFFLGNNVFDLTANDNLGQESHDFLKDIIITVQTQLPNDINNLKAYYLNEKMQWELIPSARFNKGTNQIVFKVRHLSTFAIIDTAENGNFLPINNQVKGVKIYGEGSLIRGLDHRIYLIKNWTRSYISTLQELRKYIGRRINNVNEETLNAYRQVEYLGGYSDGELIRDKNKNVYLISNQNKQPIRTLAELQKYIGKKINNLDI</sequence>
<reference evidence="3 4" key="1">
    <citation type="journal article" date="2015" name="Nature">
        <title>rRNA introns, odd ribosomes, and small enigmatic genomes across a large radiation of phyla.</title>
        <authorList>
            <person name="Brown C.T."/>
            <person name="Hug L.A."/>
            <person name="Thomas B.C."/>
            <person name="Sharon I."/>
            <person name="Castelle C.J."/>
            <person name="Singh A."/>
            <person name="Wilkins M.J."/>
            <person name="Williams K.H."/>
            <person name="Banfield J.F."/>
        </authorList>
    </citation>
    <scope>NUCLEOTIDE SEQUENCE [LARGE SCALE GENOMIC DNA]</scope>
</reference>
<protein>
    <submittedName>
        <fullName evidence="3">Alpha-amylase</fullName>
    </submittedName>
</protein>
<dbReference type="CDD" id="cd00063">
    <property type="entry name" value="FN3"/>
    <property type="match status" value="3"/>
</dbReference>
<dbReference type="PATRIC" id="fig|1618642.3.peg.312"/>
<proteinExistence type="predicted"/>
<feature type="domain" description="Fibronectin type-III" evidence="2">
    <location>
        <begin position="485"/>
        <end position="569"/>
    </location>
</feature>
<evidence type="ECO:0000256" key="1">
    <source>
        <dbReference type="SAM" id="SignalP"/>
    </source>
</evidence>
<feature type="domain" description="Fibronectin type-III" evidence="2">
    <location>
        <begin position="389"/>
        <end position="477"/>
    </location>
</feature>
<organism evidence="3 4">
    <name type="scientific">Candidatus Falkowbacteria bacterium GW2011_GWF2_39_8</name>
    <dbReference type="NCBI Taxonomy" id="1618642"/>
    <lineage>
        <taxon>Bacteria</taxon>
        <taxon>Candidatus Falkowiibacteriota</taxon>
    </lineage>
</organism>
<dbReference type="GO" id="GO:0016020">
    <property type="term" value="C:membrane"/>
    <property type="evidence" value="ECO:0007669"/>
    <property type="project" value="UniProtKB-SubCell"/>
</dbReference>
<feature type="domain" description="Fibronectin type-III" evidence="2">
    <location>
        <begin position="204"/>
        <end position="290"/>
    </location>
</feature>
<dbReference type="Gene3D" id="2.60.40.10">
    <property type="entry name" value="Immunoglobulins"/>
    <property type="match status" value="6"/>
</dbReference>
<dbReference type="SMART" id="SM00060">
    <property type="entry name" value="FN3"/>
    <property type="match status" value="6"/>
</dbReference>
<feature type="signal peptide" evidence="1">
    <location>
        <begin position="1"/>
        <end position="20"/>
    </location>
</feature>
<dbReference type="EMBL" id="LBXO01000011">
    <property type="protein sequence ID" value="KKR33274.1"/>
    <property type="molecule type" value="Genomic_DNA"/>
</dbReference>
<dbReference type="Pfam" id="PF00041">
    <property type="entry name" value="fn3"/>
    <property type="match status" value="1"/>
</dbReference>